<evidence type="ECO:0000256" key="4">
    <source>
        <dbReference type="ARBA" id="ARBA00022989"/>
    </source>
</evidence>
<dbReference type="Gene3D" id="1.20.1440.20">
    <property type="entry name" value="LemA-like domain"/>
    <property type="match status" value="1"/>
</dbReference>
<protein>
    <submittedName>
        <fullName evidence="6">LemA protein</fullName>
    </submittedName>
</protein>
<dbReference type="InterPro" id="IPR023353">
    <property type="entry name" value="LemA-like_dom_sf"/>
</dbReference>
<dbReference type="InterPro" id="IPR007156">
    <property type="entry name" value="MamQ_LemA"/>
</dbReference>
<comment type="subcellular location">
    <subcellularLocation>
        <location evidence="1">Membrane</location>
        <topology evidence="1">Single-pass membrane protein</topology>
    </subcellularLocation>
</comment>
<keyword evidence="5" id="KW-0472">Membrane</keyword>
<keyword evidence="4" id="KW-1133">Transmembrane helix</keyword>
<evidence type="ECO:0000313" key="7">
    <source>
        <dbReference type="Proteomes" id="UP000242497"/>
    </source>
</evidence>
<accession>A0A1M6LJX3</accession>
<dbReference type="Pfam" id="PF04011">
    <property type="entry name" value="LemA"/>
    <property type="match status" value="1"/>
</dbReference>
<gene>
    <name evidence="6" type="ORF">SAMN02744037_00662</name>
</gene>
<evidence type="ECO:0000256" key="2">
    <source>
        <dbReference type="ARBA" id="ARBA00008854"/>
    </source>
</evidence>
<dbReference type="EMBL" id="FRAE01000011">
    <property type="protein sequence ID" value="SHJ71504.1"/>
    <property type="molecule type" value="Genomic_DNA"/>
</dbReference>
<name>A0A1M6LJX3_9FIRM</name>
<organism evidence="6 7">
    <name type="scientific">Tepidibacter formicigenes DSM 15518</name>
    <dbReference type="NCBI Taxonomy" id="1123349"/>
    <lineage>
        <taxon>Bacteria</taxon>
        <taxon>Bacillati</taxon>
        <taxon>Bacillota</taxon>
        <taxon>Clostridia</taxon>
        <taxon>Peptostreptococcales</taxon>
        <taxon>Peptostreptococcaceae</taxon>
        <taxon>Tepidibacter</taxon>
    </lineage>
</organism>
<dbReference type="SUPFAM" id="SSF140478">
    <property type="entry name" value="LemA-like"/>
    <property type="match status" value="1"/>
</dbReference>
<dbReference type="STRING" id="1123349.SAMN02744037_00662"/>
<dbReference type="RefSeq" id="WP_072887246.1">
    <property type="nucleotide sequence ID" value="NZ_FRAE01000011.1"/>
</dbReference>
<dbReference type="Proteomes" id="UP000242497">
    <property type="component" value="Unassembled WGS sequence"/>
</dbReference>
<keyword evidence="7" id="KW-1185">Reference proteome</keyword>
<dbReference type="AlphaFoldDB" id="A0A1M6LJX3"/>
<reference evidence="7" key="1">
    <citation type="submission" date="2016-11" db="EMBL/GenBank/DDBJ databases">
        <authorList>
            <person name="Varghese N."/>
            <person name="Submissions S."/>
        </authorList>
    </citation>
    <scope>NUCLEOTIDE SEQUENCE [LARGE SCALE GENOMIC DNA]</scope>
    <source>
        <strain evidence="7">DSM 15518</strain>
    </source>
</reference>
<dbReference type="PANTHER" id="PTHR34478">
    <property type="entry name" value="PROTEIN LEMA"/>
    <property type="match status" value="1"/>
</dbReference>
<proteinExistence type="inferred from homology"/>
<dbReference type="OrthoDB" id="9804152at2"/>
<dbReference type="GO" id="GO:0016020">
    <property type="term" value="C:membrane"/>
    <property type="evidence" value="ECO:0007669"/>
    <property type="project" value="UniProtKB-SubCell"/>
</dbReference>
<evidence type="ECO:0000256" key="3">
    <source>
        <dbReference type="ARBA" id="ARBA00022692"/>
    </source>
</evidence>
<evidence type="ECO:0000256" key="5">
    <source>
        <dbReference type="ARBA" id="ARBA00023136"/>
    </source>
</evidence>
<evidence type="ECO:0000256" key="1">
    <source>
        <dbReference type="ARBA" id="ARBA00004167"/>
    </source>
</evidence>
<evidence type="ECO:0000313" key="6">
    <source>
        <dbReference type="EMBL" id="SHJ71504.1"/>
    </source>
</evidence>
<sequence>MKNFMKIIIALLVIVALIGGFFATSYNGLVNAKEEIDGQWAIIESKLQRRYDLIPNLVETVKGSMKQEKEVFGRIADARAQMAGAKSVEEKVKASNELEGALSRLLVVMENYPQLRSNENVTRLMDELAGTENRISVERDRYNIVVKEYNKKIKSFPKNIIAGILGFDSIPYFESDKEAKEAPKVSF</sequence>
<comment type="similarity">
    <text evidence="2">Belongs to the LemA family.</text>
</comment>
<dbReference type="PANTHER" id="PTHR34478:SF2">
    <property type="entry name" value="MEMBRANE PROTEIN"/>
    <property type="match status" value="1"/>
</dbReference>
<keyword evidence="3" id="KW-0812">Transmembrane</keyword>